<sequence>MKSTAAFLVLSMVVLLAQPGECFFGHIIKSIGGYFLNIFKKTKLKRKIDFLNCYYLKKREEFLEHRFQNLVVSCSPAL</sequence>
<evidence type="ECO:0000256" key="2">
    <source>
        <dbReference type="ARBA" id="ARBA00007419"/>
    </source>
</evidence>
<reference evidence="7" key="2">
    <citation type="submission" date="2025-09" db="UniProtKB">
        <authorList>
            <consortium name="Ensembl"/>
        </authorList>
    </citation>
    <scope>IDENTIFICATION</scope>
</reference>
<dbReference type="AlphaFoldDB" id="A0A3Q2QNJ2"/>
<feature type="signal peptide" evidence="6">
    <location>
        <begin position="1"/>
        <end position="22"/>
    </location>
</feature>
<evidence type="ECO:0000313" key="8">
    <source>
        <dbReference type="Proteomes" id="UP000265000"/>
    </source>
</evidence>
<keyword evidence="5" id="KW-0044">Antibiotic</keyword>
<dbReference type="GO" id="GO:0042742">
    <property type="term" value="P:defense response to bacterium"/>
    <property type="evidence" value="ECO:0007669"/>
    <property type="project" value="UniProtKB-KW"/>
</dbReference>
<evidence type="ECO:0000256" key="1">
    <source>
        <dbReference type="ARBA" id="ARBA00004613"/>
    </source>
</evidence>
<evidence type="ECO:0000256" key="3">
    <source>
        <dbReference type="ARBA" id="ARBA00022525"/>
    </source>
</evidence>
<organism evidence="7 8">
    <name type="scientific">Fundulus heteroclitus</name>
    <name type="common">Killifish</name>
    <name type="synonym">Mummichog</name>
    <dbReference type="NCBI Taxonomy" id="8078"/>
    <lineage>
        <taxon>Eukaryota</taxon>
        <taxon>Metazoa</taxon>
        <taxon>Chordata</taxon>
        <taxon>Craniata</taxon>
        <taxon>Vertebrata</taxon>
        <taxon>Euteleostomi</taxon>
        <taxon>Actinopterygii</taxon>
        <taxon>Neopterygii</taxon>
        <taxon>Teleostei</taxon>
        <taxon>Neoteleostei</taxon>
        <taxon>Acanthomorphata</taxon>
        <taxon>Ovalentaria</taxon>
        <taxon>Atherinomorphae</taxon>
        <taxon>Cyprinodontiformes</taxon>
        <taxon>Fundulidae</taxon>
        <taxon>Fundulus</taxon>
    </lineage>
</organism>
<feature type="chain" id="PRO_5018617715" evidence="6">
    <location>
        <begin position="23"/>
        <end position="78"/>
    </location>
</feature>
<protein>
    <submittedName>
        <fullName evidence="7">Uncharacterized protein</fullName>
    </submittedName>
</protein>
<dbReference type="Pfam" id="PF08107">
    <property type="entry name" value="Antimicrobial12"/>
    <property type="match status" value="1"/>
</dbReference>
<reference evidence="7" key="1">
    <citation type="submission" date="2025-08" db="UniProtKB">
        <authorList>
            <consortium name="Ensembl"/>
        </authorList>
    </citation>
    <scope>IDENTIFICATION</scope>
</reference>
<evidence type="ECO:0000256" key="4">
    <source>
        <dbReference type="ARBA" id="ARBA00022529"/>
    </source>
</evidence>
<proteinExistence type="inferred from homology"/>
<evidence type="ECO:0000256" key="6">
    <source>
        <dbReference type="SAM" id="SignalP"/>
    </source>
</evidence>
<comment type="subcellular location">
    <subcellularLocation>
        <location evidence="1">Secreted</location>
    </subcellularLocation>
</comment>
<dbReference type="InterPro" id="IPR012515">
    <property type="entry name" value="Antimicrobial12"/>
</dbReference>
<keyword evidence="8" id="KW-1185">Reference proteome</keyword>
<comment type="similarity">
    <text evidence="2">Belongs to the pleurocidin family.</text>
</comment>
<evidence type="ECO:0000256" key="5">
    <source>
        <dbReference type="ARBA" id="ARBA00023022"/>
    </source>
</evidence>
<name>A0A3Q2QNJ2_FUNHE</name>
<keyword evidence="6" id="KW-0732">Signal</keyword>
<keyword evidence="4" id="KW-0929">Antimicrobial</keyword>
<accession>A0A3Q2QNJ2</accession>
<evidence type="ECO:0000313" key="7">
    <source>
        <dbReference type="Ensembl" id="ENSFHEP00000029333.1"/>
    </source>
</evidence>
<dbReference type="GO" id="GO:0005576">
    <property type="term" value="C:extracellular region"/>
    <property type="evidence" value="ECO:0007669"/>
    <property type="project" value="UniProtKB-SubCell"/>
</dbReference>
<dbReference type="Ensembl" id="ENSFHET00000032022.1">
    <property type="protein sequence ID" value="ENSFHEP00000029333.1"/>
    <property type="gene ID" value="ENSFHEG00000013983.1"/>
</dbReference>
<keyword evidence="3" id="KW-0964">Secreted</keyword>
<dbReference type="Proteomes" id="UP000265000">
    <property type="component" value="Unplaced"/>
</dbReference>